<evidence type="ECO:0000313" key="1">
    <source>
        <dbReference type="EMBL" id="PIW36666.1"/>
    </source>
</evidence>
<dbReference type="EMBL" id="PFGC01000042">
    <property type="protein sequence ID" value="PIW36666.1"/>
    <property type="molecule type" value="Genomic_DNA"/>
</dbReference>
<comment type="caution">
    <text evidence="1">The sequence shown here is derived from an EMBL/GenBank/DDBJ whole genome shotgun (WGS) entry which is preliminary data.</text>
</comment>
<dbReference type="Gene3D" id="3.40.220.10">
    <property type="entry name" value="Leucine Aminopeptidase, subunit E, domain 1"/>
    <property type="match status" value="1"/>
</dbReference>
<dbReference type="Proteomes" id="UP000230292">
    <property type="component" value="Unassembled WGS sequence"/>
</dbReference>
<name>A0A2M7H358_9BACT</name>
<gene>
    <name evidence="1" type="ORF">COW24_03835</name>
</gene>
<protein>
    <submittedName>
        <fullName evidence="1">Uncharacterized protein</fullName>
    </submittedName>
</protein>
<dbReference type="AlphaFoldDB" id="A0A2M7H358"/>
<proteinExistence type="predicted"/>
<sequence length="203" mass="21651">MSQLWLANRLASAPEHNSRQSAGETRTEMTVASLGTQVSLGASAGRVSTSTIEAWIINPGAIDGLHTTLQLSGEAVKTLQRAIKRKQITGLVGSSHLLTTSSREIIIVGYGYKPGDGFRPFQNTEIAMMDAIGQAVQVARSLPDIRHFQVHAPLATLELVQIAAEAVVLANHVHEGHGMVKLPEGTGPLETVNLVMFGGREIT</sequence>
<reference evidence="1 2" key="1">
    <citation type="submission" date="2017-09" db="EMBL/GenBank/DDBJ databases">
        <title>Depth-based differentiation of microbial function through sediment-hosted aquifers and enrichment of novel symbionts in the deep terrestrial subsurface.</title>
        <authorList>
            <person name="Probst A.J."/>
            <person name="Ladd B."/>
            <person name="Jarett J.K."/>
            <person name="Geller-Mcgrath D.E."/>
            <person name="Sieber C.M."/>
            <person name="Emerson J.B."/>
            <person name="Anantharaman K."/>
            <person name="Thomas B.C."/>
            <person name="Malmstrom R."/>
            <person name="Stieglmeier M."/>
            <person name="Klingl A."/>
            <person name="Woyke T."/>
            <person name="Ryan C.M."/>
            <person name="Banfield J.F."/>
        </authorList>
    </citation>
    <scope>NUCLEOTIDE SEQUENCE [LARGE SCALE GENOMIC DNA]</scope>
    <source>
        <strain evidence="1">CG15_BIG_FIL_POST_REV_8_21_14_020_45_12</strain>
    </source>
</reference>
<accession>A0A2M7H358</accession>
<evidence type="ECO:0000313" key="2">
    <source>
        <dbReference type="Proteomes" id="UP000230292"/>
    </source>
</evidence>
<dbReference type="InterPro" id="IPR043472">
    <property type="entry name" value="Macro_dom-like"/>
</dbReference>
<organism evidence="1 2">
    <name type="scientific">Candidatus Kerfeldbacteria bacterium CG15_BIG_FIL_POST_REV_8_21_14_020_45_12</name>
    <dbReference type="NCBI Taxonomy" id="2014247"/>
    <lineage>
        <taxon>Bacteria</taxon>
        <taxon>Candidatus Kerfeldiibacteriota</taxon>
    </lineage>
</organism>